<dbReference type="AlphaFoldDB" id="A0A6J6Z800"/>
<name>A0A6J6Z800_9ZZZZ</name>
<dbReference type="GO" id="GO:1904680">
    <property type="term" value="F:peptide transmembrane transporter activity"/>
    <property type="evidence" value="ECO:0007669"/>
    <property type="project" value="TreeGrafter"/>
</dbReference>
<dbReference type="SUPFAM" id="SSF53850">
    <property type="entry name" value="Periplasmic binding protein-like II"/>
    <property type="match status" value="1"/>
</dbReference>
<dbReference type="Gene3D" id="3.40.190.10">
    <property type="entry name" value="Periplasmic binding protein-like II"/>
    <property type="match status" value="1"/>
</dbReference>
<dbReference type="PROSITE" id="PS51257">
    <property type="entry name" value="PROKAR_LIPOPROTEIN"/>
    <property type="match status" value="1"/>
</dbReference>
<keyword evidence="3" id="KW-0732">Signal</keyword>
<protein>
    <submittedName>
        <fullName evidence="5">Unannotated protein</fullName>
    </submittedName>
</protein>
<sequence length="580" mass="62148">MRKKSALAALFVSAALIAGACGGTPTVEGSYKPGTGAAGGTLLVGDYQDMTDLLYGGTVMDANISATLWEGLVKVTNEPKYIPWLAESLPSIKNGAIELPGRDGDAMTVTWKLREGRTWSDGVPITCADVSYAHDWVLLEGNYTDPVSSGDTISTVECVDDLTIVLHFSEIYSGVYSGPSILPKHYFEKFCIGCADPLTDMLLGAGFRDEDLPGIPTSGPFKVESRTPGVETVMVRNDKWTNPYTGEPAKLERLKYVVCGQTETCIAKFRAGELDIVTDLTGNDYATTKDLGTEQYVQKTFTYEFLRFNVSGDTCTISPQINAARGGKGCPTGDSAIRKAIAQATDKQGLWTRVLGEGGVVAESSVPDISWFYKAGTPTKFDLAAAKKTLTDAGWVDANGDGVVEKDGVSAVLQLCTSGKTVRKAQTAFIASDLAKIGIRLVYQPGSTIFEAWPDAEGMDCNLDRGTFDVAMHAYSTSIDPTSLYPTYNSQTVPPNGENAARVNLPEMDAALTALKGTIDLAEQAKFAGVVQDLLNQQYIEIPLYYWMGLELVSSRTGGFLQNPTSAGPLWNSGDLSIAN</sequence>
<evidence type="ECO:0000256" key="1">
    <source>
        <dbReference type="ARBA" id="ARBA00005695"/>
    </source>
</evidence>
<evidence type="ECO:0000256" key="3">
    <source>
        <dbReference type="ARBA" id="ARBA00022729"/>
    </source>
</evidence>
<feature type="domain" description="Solute-binding protein family 5" evidence="4">
    <location>
        <begin position="80"/>
        <end position="491"/>
    </location>
</feature>
<dbReference type="EMBL" id="CAFAAO010000062">
    <property type="protein sequence ID" value="CAB4817792.1"/>
    <property type="molecule type" value="Genomic_DNA"/>
</dbReference>
<dbReference type="InterPro" id="IPR039424">
    <property type="entry name" value="SBP_5"/>
</dbReference>
<dbReference type="GO" id="GO:0042597">
    <property type="term" value="C:periplasmic space"/>
    <property type="evidence" value="ECO:0007669"/>
    <property type="project" value="UniProtKB-ARBA"/>
</dbReference>
<dbReference type="GO" id="GO:0043190">
    <property type="term" value="C:ATP-binding cassette (ABC) transporter complex"/>
    <property type="evidence" value="ECO:0007669"/>
    <property type="project" value="InterPro"/>
</dbReference>
<dbReference type="InterPro" id="IPR000914">
    <property type="entry name" value="SBP_5_dom"/>
</dbReference>
<evidence type="ECO:0000313" key="5">
    <source>
        <dbReference type="EMBL" id="CAB4817792.1"/>
    </source>
</evidence>
<comment type="similarity">
    <text evidence="1">Belongs to the bacterial solute-binding protein 5 family.</text>
</comment>
<dbReference type="GO" id="GO:0015833">
    <property type="term" value="P:peptide transport"/>
    <property type="evidence" value="ECO:0007669"/>
    <property type="project" value="TreeGrafter"/>
</dbReference>
<gene>
    <name evidence="5" type="ORF">UFOPK3037_01794</name>
</gene>
<dbReference type="PANTHER" id="PTHR30290">
    <property type="entry name" value="PERIPLASMIC BINDING COMPONENT OF ABC TRANSPORTER"/>
    <property type="match status" value="1"/>
</dbReference>
<dbReference type="Pfam" id="PF00496">
    <property type="entry name" value="SBP_bac_5"/>
    <property type="match status" value="1"/>
</dbReference>
<evidence type="ECO:0000259" key="4">
    <source>
        <dbReference type="Pfam" id="PF00496"/>
    </source>
</evidence>
<reference evidence="5" key="1">
    <citation type="submission" date="2020-05" db="EMBL/GenBank/DDBJ databases">
        <authorList>
            <person name="Chiriac C."/>
            <person name="Salcher M."/>
            <person name="Ghai R."/>
            <person name="Kavagutti S V."/>
        </authorList>
    </citation>
    <scope>NUCLEOTIDE SEQUENCE</scope>
</reference>
<proteinExistence type="inferred from homology"/>
<dbReference type="Gene3D" id="3.10.105.10">
    <property type="entry name" value="Dipeptide-binding Protein, Domain 3"/>
    <property type="match status" value="1"/>
</dbReference>
<dbReference type="InterPro" id="IPR030678">
    <property type="entry name" value="Peptide/Ni-bd"/>
</dbReference>
<evidence type="ECO:0000256" key="2">
    <source>
        <dbReference type="ARBA" id="ARBA00022448"/>
    </source>
</evidence>
<dbReference type="PIRSF" id="PIRSF002741">
    <property type="entry name" value="MppA"/>
    <property type="match status" value="1"/>
</dbReference>
<accession>A0A6J6Z800</accession>
<keyword evidence="2" id="KW-0813">Transport</keyword>
<organism evidence="5">
    <name type="scientific">freshwater metagenome</name>
    <dbReference type="NCBI Taxonomy" id="449393"/>
    <lineage>
        <taxon>unclassified sequences</taxon>
        <taxon>metagenomes</taxon>
        <taxon>ecological metagenomes</taxon>
    </lineage>
</organism>
<dbReference type="PANTHER" id="PTHR30290:SF9">
    <property type="entry name" value="OLIGOPEPTIDE-BINDING PROTEIN APPA"/>
    <property type="match status" value="1"/>
</dbReference>